<sequence>MSLFPQQRDLHLQQQQQKQSIPFRNLQCLNPFSVKSRNFVPISGQISDPISFFNTGGFPDPPHPSVVNALGLAPGAAVAADGWEPRAKRLKEYDLLENSHIASIDFLQMGSVSTGLGLSLDDRRAAVSSGEPPLLLLPMVDEGILRDVQSMEADMDRFIKIEGERLRQSILEKIQAKQFQTLALVEDMIHRKIREKDSEVENLNKRNMELEEQMKQLATEVDAWQQRAKYNENLVNLLKYNLEQLHAQNRNNKEGCGDSEVDDTASCCNGGIGLQLMLKENIDSKETACKDTLVLPENNLKNCILAMLPCNALLVSFFSSSPLPAPSNSARSLVLFRADLLRLFPLCSSLLSVKKLHARFVVAGLLKDSTFAIETIRKYLLFDQPRLALPVFEAAENTSLYLQNLVLRCLSDNGFHRDLLSFYSQKQHSRRRLRSDEFTFPFVIKACTAVSNTRMGKEVHCVVLRSGYGANLVVQTALVDMYAKTGCVKLSRRVFDEMPDRDLISWNALLSGYSSNGLEREAFEAFRQMQAEGWKPNSSTFLGIIPLCRSYETPKAGELIHALALKYGAFSGEALAPTLISMYAGFENLAAARLLFESLPSKDPVAWNAMISAYSQNDKWEESLQVFRLMHHSNEKPNSVTLISVLAACTNFCATCHGECIHAIGIQSGIADKVPVTAALVSMYARHGKVDSAEYLFYFSPLKSLLLWNSLISGYLSNGLSNKGLSAFHDMLFDNAFPDSISIINAISGCTMSKDLCRGKSAHAYIIRNGFDSNTKVMNALLALYCDCGQLSTSLKLFYRIHARSVISWNTLIGGFSTTGDTESSITLFHMMGQEGVRFDLVTLIGIVSSFYMAEDAACGMFFHALAIKTGCSSDTSLTNALMSMYMSFSEVEAANTLFHTLSSKDVVTWNTLITGYRNGNLFEEVMLLFEQMNIYSQRPNSVTFLNVLPACHSLLQGKSIHAYAIRNFSDIESTLHTATMMMYARFENYHYCHLLFETIDKTNVVAWNTIMSVYIQANHAEAAICSFSNMLLKQLKPDTVTMLNLASASAQIGSLDLAQCVTSIAIRMGLDIHTTIVNCLINMFVRCGSVMTARELFDGLKEKDSITWSVMINGYGIHGDGKAALGLFSEMKEAGLEPDDITFMSLLSACSHAGLVEQARTYFKSMIEHHGITPRMEHYACIIDLFGRTGHLDEAYDVVKNLPFEPSASLLESLLGACQSHGNAEIGEAIGKLLIDAIPYRPTPYVMLSNIYAAAGQWTDYGMVRWEMELKRVKKEAGVSLVEII</sequence>
<dbReference type="GO" id="GO:0009451">
    <property type="term" value="P:RNA modification"/>
    <property type="evidence" value="ECO:0007669"/>
    <property type="project" value="InterPro"/>
</dbReference>
<dbReference type="Pfam" id="PF13041">
    <property type="entry name" value="PPR_2"/>
    <property type="match status" value="5"/>
</dbReference>
<feature type="repeat" description="PPR" evidence="2">
    <location>
        <begin position="603"/>
        <end position="637"/>
    </location>
</feature>
<proteinExistence type="predicted"/>
<dbReference type="Pfam" id="PF20431">
    <property type="entry name" value="E_motif"/>
    <property type="match status" value="1"/>
</dbReference>
<dbReference type="InterPro" id="IPR046960">
    <property type="entry name" value="PPR_At4g14850-like_plant"/>
</dbReference>
<dbReference type="InterPro" id="IPR011990">
    <property type="entry name" value="TPR-like_helical_dom_sf"/>
</dbReference>
<dbReference type="Proteomes" id="UP000734854">
    <property type="component" value="Unassembled WGS sequence"/>
</dbReference>
<feature type="repeat" description="PPR" evidence="2">
    <location>
        <begin position="906"/>
        <end position="940"/>
    </location>
</feature>
<feature type="repeat" description="PPR" evidence="2">
    <location>
        <begin position="502"/>
        <end position="536"/>
    </location>
</feature>
<dbReference type="Pfam" id="PF01535">
    <property type="entry name" value="PPR"/>
    <property type="match status" value="2"/>
</dbReference>
<dbReference type="GO" id="GO:0003723">
    <property type="term" value="F:RNA binding"/>
    <property type="evidence" value="ECO:0007669"/>
    <property type="project" value="InterPro"/>
</dbReference>
<gene>
    <name evidence="4" type="ORF">ZIOFF_007555</name>
</gene>
<name>A0A8J5LQ55_ZINOF</name>
<dbReference type="PANTHER" id="PTHR47926">
    <property type="entry name" value="PENTATRICOPEPTIDE REPEAT-CONTAINING PROTEIN"/>
    <property type="match status" value="1"/>
</dbReference>
<dbReference type="Gene3D" id="1.25.40.10">
    <property type="entry name" value="Tetratricopeptide repeat domain"/>
    <property type="match status" value="7"/>
</dbReference>
<evidence type="ECO:0000313" key="5">
    <source>
        <dbReference type="Proteomes" id="UP000734854"/>
    </source>
</evidence>
<dbReference type="PROSITE" id="PS51375">
    <property type="entry name" value="PPR"/>
    <property type="match status" value="8"/>
</dbReference>
<organism evidence="4 5">
    <name type="scientific">Zingiber officinale</name>
    <name type="common">Ginger</name>
    <name type="synonym">Amomum zingiber</name>
    <dbReference type="NCBI Taxonomy" id="94328"/>
    <lineage>
        <taxon>Eukaryota</taxon>
        <taxon>Viridiplantae</taxon>
        <taxon>Streptophyta</taxon>
        <taxon>Embryophyta</taxon>
        <taxon>Tracheophyta</taxon>
        <taxon>Spermatophyta</taxon>
        <taxon>Magnoliopsida</taxon>
        <taxon>Liliopsida</taxon>
        <taxon>Zingiberales</taxon>
        <taxon>Zingiberaceae</taxon>
        <taxon>Zingiber</taxon>
    </lineage>
</organism>
<evidence type="ECO:0000256" key="1">
    <source>
        <dbReference type="ARBA" id="ARBA00022737"/>
    </source>
</evidence>
<keyword evidence="3" id="KW-0175">Coiled coil</keyword>
<feature type="coiled-coil region" evidence="3">
    <location>
        <begin position="193"/>
        <end position="227"/>
    </location>
</feature>
<reference evidence="4 5" key="1">
    <citation type="submission" date="2020-08" db="EMBL/GenBank/DDBJ databases">
        <title>Plant Genome Project.</title>
        <authorList>
            <person name="Zhang R.-G."/>
        </authorList>
    </citation>
    <scope>NUCLEOTIDE SEQUENCE [LARGE SCALE GENOMIC DNA]</scope>
    <source>
        <tissue evidence="4">Rhizome</tissue>
    </source>
</reference>
<feature type="repeat" description="PPR" evidence="2">
    <location>
        <begin position="1004"/>
        <end position="1038"/>
    </location>
</feature>
<evidence type="ECO:0000256" key="3">
    <source>
        <dbReference type="SAM" id="Coils"/>
    </source>
</evidence>
<accession>A0A8J5LQ55</accession>
<protein>
    <recommendedName>
        <fullName evidence="6">Pentatricopeptide repeat-containing protein</fullName>
    </recommendedName>
</protein>
<dbReference type="InterPro" id="IPR046848">
    <property type="entry name" value="E_motif"/>
</dbReference>
<feature type="repeat" description="PPR" evidence="2">
    <location>
        <begin position="805"/>
        <end position="839"/>
    </location>
</feature>
<evidence type="ECO:0000313" key="4">
    <source>
        <dbReference type="EMBL" id="KAG6533680.1"/>
    </source>
</evidence>
<evidence type="ECO:0000256" key="2">
    <source>
        <dbReference type="PROSITE-ProRule" id="PRU00708"/>
    </source>
</evidence>
<feature type="repeat" description="PPR" evidence="2">
    <location>
        <begin position="704"/>
        <end position="738"/>
    </location>
</feature>
<feature type="repeat" description="PPR" evidence="2">
    <location>
        <begin position="1140"/>
        <end position="1175"/>
    </location>
</feature>
<dbReference type="FunFam" id="1.25.40.10:FF:000090">
    <property type="entry name" value="Pentatricopeptide repeat-containing protein, chloroplastic"/>
    <property type="match status" value="1"/>
</dbReference>
<dbReference type="EMBL" id="JACMSC010000002">
    <property type="protein sequence ID" value="KAG6533680.1"/>
    <property type="molecule type" value="Genomic_DNA"/>
</dbReference>
<feature type="repeat" description="PPR" evidence="2">
    <location>
        <begin position="1105"/>
        <end position="1139"/>
    </location>
</feature>
<comment type="caution">
    <text evidence="4">The sequence shown here is derived from an EMBL/GenBank/DDBJ whole genome shotgun (WGS) entry which is preliminary data.</text>
</comment>
<dbReference type="FunFam" id="1.25.40.10:FF:000344">
    <property type="entry name" value="Pentatricopeptide repeat-containing protein"/>
    <property type="match status" value="1"/>
</dbReference>
<keyword evidence="1" id="KW-0677">Repeat</keyword>
<dbReference type="PANTHER" id="PTHR47926:SF544">
    <property type="entry name" value="PENTACOTRIPEPTIDE-REPEAT REGION OF PRORP DOMAIN-CONTAINING PROTEIN"/>
    <property type="match status" value="1"/>
</dbReference>
<keyword evidence="5" id="KW-1185">Reference proteome</keyword>
<evidence type="ECO:0008006" key="6">
    <source>
        <dbReference type="Google" id="ProtNLM"/>
    </source>
</evidence>
<dbReference type="InterPro" id="IPR002885">
    <property type="entry name" value="PPR_rpt"/>
</dbReference>
<dbReference type="FunFam" id="1.25.40.10:FF:000381">
    <property type="entry name" value="Pentatricopeptide repeat-containing protein"/>
    <property type="match status" value="2"/>
</dbReference>
<dbReference type="NCBIfam" id="TIGR00756">
    <property type="entry name" value="PPR"/>
    <property type="match status" value="7"/>
</dbReference>